<dbReference type="InterPro" id="IPR000409">
    <property type="entry name" value="BEACH_dom"/>
</dbReference>
<dbReference type="InterPro" id="IPR052651">
    <property type="entry name" value="WDR81"/>
</dbReference>
<dbReference type="Proteomes" id="UP000386466">
    <property type="component" value="Unassembled WGS sequence"/>
</dbReference>
<evidence type="ECO:0000313" key="5">
    <source>
        <dbReference type="EMBL" id="VFV24001.1"/>
    </source>
</evidence>
<dbReference type="Gene3D" id="1.10.1540.10">
    <property type="entry name" value="BEACH domain"/>
    <property type="match status" value="1"/>
</dbReference>
<dbReference type="InterPro" id="IPR036372">
    <property type="entry name" value="BEACH_dom_sf"/>
</dbReference>
<feature type="compositionally biased region" description="Acidic residues" evidence="3">
    <location>
        <begin position="1203"/>
        <end position="1212"/>
    </location>
</feature>
<evidence type="ECO:0000256" key="1">
    <source>
        <dbReference type="ARBA" id="ARBA00022574"/>
    </source>
</evidence>
<dbReference type="Pfam" id="PF02138">
    <property type="entry name" value="Beach"/>
    <property type="match status" value="1"/>
</dbReference>
<feature type="domain" description="BEACH" evidence="4">
    <location>
        <begin position="337"/>
        <end position="619"/>
    </location>
</feature>
<feature type="region of interest" description="Disordered" evidence="3">
    <location>
        <begin position="1024"/>
        <end position="1048"/>
    </location>
</feature>
<keyword evidence="1" id="KW-0853">WD repeat</keyword>
<dbReference type="PANTHER" id="PTHR44662">
    <property type="entry name" value="WD REPEAT-CONTAINING PROTEIN 81"/>
    <property type="match status" value="1"/>
</dbReference>
<feature type="region of interest" description="Disordered" evidence="3">
    <location>
        <begin position="1097"/>
        <end position="1219"/>
    </location>
</feature>
<proteinExistence type="predicted"/>
<dbReference type="GO" id="GO:0035973">
    <property type="term" value="P:aggrephagy"/>
    <property type="evidence" value="ECO:0007669"/>
    <property type="project" value="TreeGrafter"/>
</dbReference>
<gene>
    <name evidence="5" type="ORF">LYPA_23C009600</name>
</gene>
<evidence type="ECO:0000256" key="2">
    <source>
        <dbReference type="ARBA" id="ARBA00022737"/>
    </source>
</evidence>
<dbReference type="EMBL" id="CAAGRJ010006014">
    <property type="protein sequence ID" value="VFV24001.1"/>
    <property type="molecule type" value="Genomic_DNA"/>
</dbReference>
<keyword evidence="6" id="KW-1185">Reference proteome</keyword>
<feature type="compositionally biased region" description="Acidic residues" evidence="3">
    <location>
        <begin position="1152"/>
        <end position="1176"/>
    </location>
</feature>
<evidence type="ECO:0000313" key="6">
    <source>
        <dbReference type="Proteomes" id="UP000386466"/>
    </source>
</evidence>
<dbReference type="PROSITE" id="PS50197">
    <property type="entry name" value="BEACH"/>
    <property type="match status" value="1"/>
</dbReference>
<feature type="region of interest" description="Disordered" evidence="3">
    <location>
        <begin position="702"/>
        <end position="721"/>
    </location>
</feature>
<accession>A0A485MSG2</accession>
<dbReference type="FunFam" id="1.10.1540.10:FF:000003">
    <property type="entry name" value="WD repeat-containing protein 81 isoform X1"/>
    <property type="match status" value="1"/>
</dbReference>
<organism evidence="5 6">
    <name type="scientific">Lynx pardinus</name>
    <name type="common">Iberian lynx</name>
    <name type="synonym">Felis pardina</name>
    <dbReference type="NCBI Taxonomy" id="191816"/>
    <lineage>
        <taxon>Eukaryota</taxon>
        <taxon>Metazoa</taxon>
        <taxon>Chordata</taxon>
        <taxon>Craniata</taxon>
        <taxon>Vertebrata</taxon>
        <taxon>Euteleostomi</taxon>
        <taxon>Mammalia</taxon>
        <taxon>Eutheria</taxon>
        <taxon>Laurasiatheria</taxon>
        <taxon>Carnivora</taxon>
        <taxon>Feliformia</taxon>
        <taxon>Felidae</taxon>
        <taxon>Felinae</taxon>
        <taxon>Lynx</taxon>
    </lineage>
</organism>
<name>A0A485MSG2_LYNPA</name>
<dbReference type="SUPFAM" id="SSF56112">
    <property type="entry name" value="Protein kinase-like (PK-like)"/>
    <property type="match status" value="1"/>
</dbReference>
<dbReference type="SUPFAM" id="SSF81837">
    <property type="entry name" value="BEACH domain"/>
    <property type="match status" value="1"/>
</dbReference>
<feature type="compositionally biased region" description="Polar residues" evidence="3">
    <location>
        <begin position="1138"/>
        <end position="1147"/>
    </location>
</feature>
<dbReference type="CDD" id="cd06071">
    <property type="entry name" value="Beach"/>
    <property type="match status" value="1"/>
</dbReference>
<dbReference type="SMART" id="SM01026">
    <property type="entry name" value="Beach"/>
    <property type="match status" value="1"/>
</dbReference>
<evidence type="ECO:0000256" key="3">
    <source>
        <dbReference type="SAM" id="MobiDB-lite"/>
    </source>
</evidence>
<protein>
    <submittedName>
        <fullName evidence="5">Wd repeat-containing protein 81 isoform 1</fullName>
    </submittedName>
</protein>
<evidence type="ECO:0000259" key="4">
    <source>
        <dbReference type="PROSITE" id="PS50197"/>
    </source>
</evidence>
<feature type="region of interest" description="Disordered" evidence="3">
    <location>
        <begin position="1"/>
        <end position="27"/>
    </location>
</feature>
<feature type="region of interest" description="Disordered" evidence="3">
    <location>
        <begin position="307"/>
        <end position="336"/>
    </location>
</feature>
<dbReference type="GO" id="GO:0005739">
    <property type="term" value="C:mitochondrion"/>
    <property type="evidence" value="ECO:0007669"/>
    <property type="project" value="TreeGrafter"/>
</dbReference>
<dbReference type="PANTHER" id="PTHR44662:SF1">
    <property type="entry name" value="WD REPEAT-CONTAINING PROTEIN 81"/>
    <property type="match status" value="1"/>
</dbReference>
<dbReference type="InterPro" id="IPR011009">
    <property type="entry name" value="Kinase-like_dom_sf"/>
</dbReference>
<keyword evidence="2" id="KW-0677">Repeat</keyword>
<feature type="compositionally biased region" description="Polar residues" evidence="3">
    <location>
        <begin position="1182"/>
        <end position="1192"/>
    </location>
</feature>
<sequence length="1585" mass="173074">MAPGSRGREVALTNGAEGWSPPPSPDMEELLQSVERDLNIDARQLAAAPGGTHVVALVPARWLASLRERRLPLGPCPRAEGLSEAEVRTLLQRSVQKLPPGWTRVEVHGLRKRRLCYPLRGGLPFEEGSGSPETLTRFMQDVAAQNYRNLWRHAYRTYGQPYSHSPAPSAVPALDLVRQALQRVYGCSFLSVGEFTQCPSYTRDGPCPPRGSLACPSLLRAEALLESPEMLYVVHPYVQFSLHDVVTFSPAKLTNSQAKVLFILFRVLRAMDACHRQGLACGALTLHHIAVDEKLCSELRLDLSAYERPREEENEETPVSRAGPGTELGEEGGGGAGCPTCREELRGLVLDWVHGRISNFHYLMQLNRLAGRRQGDPNYHPVLPWVVDFTTPHGRFRDLRKSKFRLNKGDKQLDFTYEMTRQAFVAGGAGGGEPPHVPHHISDVLSDITYYVYKARRTPRSVLCGHVRAQWEPHEYPASMERMQNWTPDECIPEFYTDPSIFCSIHPDMPDLDVPAWCGSSQEFVSAHRALLESREVSQDLHHWIDLTFGYKLQGKEAVKEKNVCLHLVDAHTHLTSYGVVQLFDQPHPQRLAGAPALAPEPPLIPRVLFQTIQESIGREDLPGQLTNGVGRLVLEATPCEAGWARERPVAGEDDLEQATEALDSISLAGKAGDQLGSSVSSSSQASPGLLSFSVASASRAGRRNKAAGADPGEGEEGKILLPEGFNPVQALEGLEKLGNFLTKGLGGQLEVPEHAQVQPPVQLQDLFHRDMQALGVLLAEMVFATRVRTLQPDAPLWVRFEAVRGLCTRHPKEIPVSLQPVLDMLLQLSGPEGPVAAGRGKLAPLFEYRPISQGLPPPCPAQLLSPFSSVVPFPPYFPALHKFILLYQARRVEDEAQGRELVFALWQQLGAVLSDITPEGLEILLPFVLSLMSEEHTAVYTAWYLFEPVAKALGPKNANKYLLKPLIGAYESPCRLHGRFYLYTDCFVAQLMVRLGLQAFLIHLLPHVLQVLAGVEASQEESKGLVGATEDEESELPGARPSPCAFGEEIQMDGEPAASSGLGLPDYTSGVSFHDQAYLPETEDFQAGLYVAESPQPQEAEAVSLGRLSDKSSTSETSLGEERAADEGGAPVDKSSLRSGDSSQDLKQSEGSEEEEEEEEGCVVLEEEEGEGEQDDITRASELTLSDTVLSMDTVVARGGDTDGEEEEEPLTEQSEGKEQKILLDTACKMVRWLSAKLGPTVASRYVARNLLRLLTSCYVGPTRQQFTVSSGESPPLSAGNIYQKRPVLGDIVSGPVLSCLLHIAHLYGEPVLTYQYLPYISYLVAPGGTSGPSRLNSRKEAGLLAAVTLTQKIIVYLSDTTLMDILPRISHEVLLPVLSFLTSLVTGFPSGAQARTVLCVKTISLIALICLRIGQEMVQQHLSEPVATFFQVFSQLHELRHQELKLDPVGRSEGQLPEVAFSDGQQRLVDPTLLDELQKVTSSGKSSPTTSWLGSWRGCIWRPSVRAVAALPAWSPQCPAPALSGTPRVGAAPGTTATRGPLGACWSGTASRFPMTLSLRAPACWAPSLALAVGAPAARRTTR</sequence>
<dbReference type="GO" id="GO:0035014">
    <property type="term" value="F:phosphatidylinositol 3-kinase regulator activity"/>
    <property type="evidence" value="ECO:0007669"/>
    <property type="project" value="TreeGrafter"/>
</dbReference>
<reference evidence="5 6" key="1">
    <citation type="submission" date="2019-01" db="EMBL/GenBank/DDBJ databases">
        <authorList>
            <person name="Alioto T."/>
            <person name="Alioto T."/>
        </authorList>
    </citation>
    <scope>NUCLEOTIDE SEQUENCE [LARGE SCALE GENOMIC DNA]</scope>
</reference>